<dbReference type="HAMAP" id="MF_01929">
    <property type="entry name" value="PurE_classI"/>
    <property type="match status" value="1"/>
</dbReference>
<dbReference type="Gene3D" id="3.40.50.1970">
    <property type="match status" value="1"/>
</dbReference>
<sequence length="203" mass="21282">MKAGGACRFFEQKPPVSNDFLSEISRIAPLINPTQSEPDMSQPLVGVIMGSKSDWTTMQHAVNMLESLGVPHEVRVVSAHRTPDLLFEYAEQAEGRGLQVIIAGAGGAAHLPGMCAAKTLLPVLGVPVESAALKGQDSLLSIVQMPAGIPVGTLAIGKAGAANAGILAAQILAPKHPAIRAALAKFRDEQTQKVLSQPDPREE</sequence>
<dbReference type="InterPro" id="IPR000031">
    <property type="entry name" value="PurE_dom"/>
</dbReference>
<dbReference type="InterPro" id="IPR033747">
    <property type="entry name" value="PurE_ClassI"/>
</dbReference>
<keyword evidence="6" id="KW-1185">Reference proteome</keyword>
<feature type="binding site" evidence="3">
    <location>
        <position position="51"/>
    </location>
    <ligand>
        <name>substrate</name>
    </ligand>
</feature>
<dbReference type="AlphaFoldDB" id="A0A4R6U6Q3"/>
<comment type="caution">
    <text evidence="5">The sequence shown here is derived from an EMBL/GenBank/DDBJ whole genome shotgun (WGS) entry which is preliminary data.</text>
</comment>
<dbReference type="SMART" id="SM01001">
    <property type="entry name" value="AIRC"/>
    <property type="match status" value="1"/>
</dbReference>
<dbReference type="Proteomes" id="UP000295375">
    <property type="component" value="Unassembled WGS sequence"/>
</dbReference>
<evidence type="ECO:0000313" key="6">
    <source>
        <dbReference type="Proteomes" id="UP000295375"/>
    </source>
</evidence>
<organism evidence="5 6">
    <name type="scientific">Permianibacter aggregans</name>
    <dbReference type="NCBI Taxonomy" id="1510150"/>
    <lineage>
        <taxon>Bacteria</taxon>
        <taxon>Pseudomonadati</taxon>
        <taxon>Pseudomonadota</taxon>
        <taxon>Gammaproteobacteria</taxon>
        <taxon>Pseudomonadales</taxon>
        <taxon>Pseudomonadaceae</taxon>
        <taxon>Permianibacter</taxon>
    </lineage>
</organism>
<dbReference type="EMBL" id="SNYM01000036">
    <property type="protein sequence ID" value="TDQ41971.1"/>
    <property type="molecule type" value="Genomic_DNA"/>
</dbReference>
<name>A0A4R6U6Q3_9GAMM</name>
<dbReference type="Pfam" id="PF00731">
    <property type="entry name" value="AIRC"/>
    <property type="match status" value="1"/>
</dbReference>
<protein>
    <recommendedName>
        <fullName evidence="3">N5-carboxyaminoimidazole ribonucleotide mutase</fullName>
        <shortName evidence="3">N5-CAIR mutase</shortName>
        <ecNumber evidence="3">5.4.99.18</ecNumber>
    </recommendedName>
    <alternativeName>
        <fullName evidence="3">5-(carboxyamino)imidazole ribonucleotide mutase</fullName>
    </alternativeName>
</protein>
<feature type="binding site" evidence="3">
    <location>
        <position position="81"/>
    </location>
    <ligand>
        <name>substrate</name>
    </ligand>
</feature>
<evidence type="ECO:0000256" key="1">
    <source>
        <dbReference type="ARBA" id="ARBA00022755"/>
    </source>
</evidence>
<proteinExistence type="inferred from homology"/>
<reference evidence="5 6" key="1">
    <citation type="submission" date="2019-03" db="EMBL/GenBank/DDBJ databases">
        <title>Genomic Encyclopedia of Type Strains, Phase IV (KMG-IV): sequencing the most valuable type-strain genomes for metagenomic binning, comparative biology and taxonomic classification.</title>
        <authorList>
            <person name="Goeker M."/>
        </authorList>
    </citation>
    <scope>NUCLEOTIDE SEQUENCE [LARGE SCALE GENOMIC DNA]</scope>
    <source>
        <strain evidence="5 6">DSM 103792</strain>
    </source>
</reference>
<dbReference type="PANTHER" id="PTHR23046">
    <property type="entry name" value="PHOSPHORIBOSYLAMINOIMIDAZOLE CARBOXYLASE CATALYTIC SUBUNIT"/>
    <property type="match status" value="1"/>
</dbReference>
<dbReference type="EC" id="5.4.99.18" evidence="3"/>
<evidence type="ECO:0000256" key="3">
    <source>
        <dbReference type="HAMAP-Rule" id="MF_01929"/>
    </source>
</evidence>
<comment type="catalytic activity">
    <reaction evidence="3">
        <text>5-carboxyamino-1-(5-phospho-D-ribosyl)imidazole + H(+) = 5-amino-1-(5-phospho-D-ribosyl)imidazole-4-carboxylate</text>
        <dbReference type="Rhea" id="RHEA:13193"/>
        <dbReference type="ChEBI" id="CHEBI:15378"/>
        <dbReference type="ChEBI" id="CHEBI:58730"/>
        <dbReference type="ChEBI" id="CHEBI:77657"/>
        <dbReference type="EC" id="5.4.99.18"/>
    </reaction>
</comment>
<dbReference type="UniPathway" id="UPA00074">
    <property type="reaction ID" value="UER00943"/>
</dbReference>
<dbReference type="GO" id="GO:0034023">
    <property type="term" value="F:5-(carboxyamino)imidazole ribonucleotide mutase activity"/>
    <property type="evidence" value="ECO:0007669"/>
    <property type="project" value="UniProtKB-UniRule"/>
</dbReference>
<dbReference type="InterPro" id="IPR024694">
    <property type="entry name" value="PurE_prokaryotes"/>
</dbReference>
<dbReference type="GO" id="GO:0006189">
    <property type="term" value="P:'de novo' IMP biosynthetic process"/>
    <property type="evidence" value="ECO:0007669"/>
    <property type="project" value="UniProtKB-UniRule"/>
</dbReference>
<feature type="domain" description="PurE" evidence="4">
    <location>
        <begin position="43"/>
        <end position="194"/>
    </location>
</feature>
<dbReference type="PANTHER" id="PTHR23046:SF2">
    <property type="entry name" value="PHOSPHORIBOSYLAMINOIMIDAZOLE CARBOXYLASE"/>
    <property type="match status" value="1"/>
</dbReference>
<dbReference type="NCBIfam" id="TIGR01162">
    <property type="entry name" value="purE"/>
    <property type="match status" value="1"/>
</dbReference>
<evidence type="ECO:0000313" key="5">
    <source>
        <dbReference type="EMBL" id="TDQ41971.1"/>
    </source>
</evidence>
<evidence type="ECO:0000259" key="4">
    <source>
        <dbReference type="SMART" id="SM01001"/>
    </source>
</evidence>
<accession>A0A4R6U6Q3</accession>
<keyword evidence="2 3" id="KW-0413">Isomerase</keyword>
<gene>
    <name evidence="3" type="primary">purE</name>
    <name evidence="5" type="ORF">EV696_13614</name>
</gene>
<evidence type="ECO:0000256" key="2">
    <source>
        <dbReference type="ARBA" id="ARBA00023235"/>
    </source>
</evidence>
<comment type="similarity">
    <text evidence="3">Belongs to the AIR carboxylase family. Class I subfamily.</text>
</comment>
<comment type="function">
    <text evidence="3">Catalyzes the conversion of N5-carboxyaminoimidazole ribonucleotide (N5-CAIR) to 4-carboxy-5-aminoimidazole ribonucleotide (CAIR).</text>
</comment>
<keyword evidence="1 3" id="KW-0658">Purine biosynthesis</keyword>
<comment type="pathway">
    <text evidence="3">Purine metabolism; IMP biosynthesis via de novo pathway; 5-amino-1-(5-phospho-D-ribosyl)imidazole-4-carboxylate from 5-amino-1-(5-phospho-D-ribosyl)imidazole (N5-CAIR route): step 2/2.</text>
</comment>
<feature type="binding site" evidence="3">
    <location>
        <position position="54"/>
    </location>
    <ligand>
        <name>substrate</name>
    </ligand>
</feature>
<dbReference type="SUPFAM" id="SSF52255">
    <property type="entry name" value="N5-CAIR mutase (phosphoribosylaminoimidazole carboxylase, PurE)"/>
    <property type="match status" value="1"/>
</dbReference>